<dbReference type="InterPro" id="IPR010001">
    <property type="entry name" value="BofA"/>
</dbReference>
<evidence type="ECO:0008006" key="3">
    <source>
        <dbReference type="Google" id="ProtNLM"/>
    </source>
</evidence>
<feature type="transmembrane region" description="Helical" evidence="1">
    <location>
        <begin position="31"/>
        <end position="54"/>
    </location>
</feature>
<comment type="caution">
    <text evidence="2">The sequence shown here is derived from an EMBL/GenBank/DDBJ whole genome shotgun (WGS) entry which is preliminary data.</text>
</comment>
<feature type="transmembrane region" description="Helical" evidence="1">
    <location>
        <begin position="6"/>
        <end position="24"/>
    </location>
</feature>
<keyword evidence="1" id="KW-0472">Membrane</keyword>
<proteinExistence type="predicted"/>
<organism evidence="2">
    <name type="scientific">bioreactor metagenome</name>
    <dbReference type="NCBI Taxonomy" id="1076179"/>
    <lineage>
        <taxon>unclassified sequences</taxon>
        <taxon>metagenomes</taxon>
        <taxon>ecological metagenomes</taxon>
    </lineage>
</organism>
<sequence>MNLTGTLLLIAAVIVGVVLLSRPLQAVLKAILRGALGIAGLFALNLVGTHVGLVVGVNTITVLTAALLGLPGITALALMRLVL</sequence>
<protein>
    <recommendedName>
        <fullName evidence="3">SigmaK-factor processing regulatory protein BofA</fullName>
    </recommendedName>
</protein>
<keyword evidence="1" id="KW-0812">Transmembrane</keyword>
<dbReference type="EMBL" id="VSSQ01004255">
    <property type="protein sequence ID" value="MPM24398.1"/>
    <property type="molecule type" value="Genomic_DNA"/>
</dbReference>
<gene>
    <name evidence="2" type="ORF">SDC9_70880</name>
</gene>
<feature type="transmembrane region" description="Helical" evidence="1">
    <location>
        <begin position="60"/>
        <end position="82"/>
    </location>
</feature>
<name>A0A644Y8Z2_9ZZZZ</name>
<keyword evidence="1" id="KW-1133">Transmembrane helix</keyword>
<evidence type="ECO:0000256" key="1">
    <source>
        <dbReference type="SAM" id="Phobius"/>
    </source>
</evidence>
<dbReference type="AlphaFoldDB" id="A0A644Y8Z2"/>
<accession>A0A644Y8Z2</accession>
<dbReference type="Pfam" id="PF07441">
    <property type="entry name" value="BofA"/>
    <property type="match status" value="1"/>
</dbReference>
<reference evidence="2" key="1">
    <citation type="submission" date="2019-08" db="EMBL/GenBank/DDBJ databases">
        <authorList>
            <person name="Kucharzyk K."/>
            <person name="Murdoch R.W."/>
            <person name="Higgins S."/>
            <person name="Loffler F."/>
        </authorList>
    </citation>
    <scope>NUCLEOTIDE SEQUENCE</scope>
</reference>
<evidence type="ECO:0000313" key="2">
    <source>
        <dbReference type="EMBL" id="MPM24398.1"/>
    </source>
</evidence>